<evidence type="ECO:0000256" key="3">
    <source>
        <dbReference type="ARBA" id="ARBA00022448"/>
    </source>
</evidence>
<keyword evidence="6" id="KW-0676">Redox-active center</keyword>
<dbReference type="SUPFAM" id="SSF52833">
    <property type="entry name" value="Thioredoxin-like"/>
    <property type="match status" value="1"/>
</dbReference>
<sequence length="107" mass="11255">MASAKAKDLVSTNPVVVFSKSYCPYCVSVKKLLTEAGSTFKAVELDLESDGSELQSALHEWTGQRTVPNVFIGGKHIGGCDSTVGMHKAGKLVPLLTEAKAIASKSS</sequence>
<gene>
    <name evidence="8" type="ORF">QVD17_09651</name>
</gene>
<keyword evidence="4" id="KW-0249">Electron transport</keyword>
<evidence type="ECO:0000313" key="9">
    <source>
        <dbReference type="Proteomes" id="UP001229421"/>
    </source>
</evidence>
<dbReference type="NCBIfam" id="TIGR02180">
    <property type="entry name" value="GRX_euk"/>
    <property type="match status" value="1"/>
</dbReference>
<comment type="similarity">
    <text evidence="2">Belongs to the glutaredoxin family. CPYC subfamily.</text>
</comment>
<dbReference type="InterPro" id="IPR036249">
    <property type="entry name" value="Thioredoxin-like_sf"/>
</dbReference>
<dbReference type="GO" id="GO:0015038">
    <property type="term" value="F:glutathione disulfide oxidoreductase activity"/>
    <property type="evidence" value="ECO:0007669"/>
    <property type="project" value="TreeGrafter"/>
</dbReference>
<keyword evidence="5" id="KW-1015">Disulfide bond</keyword>
<dbReference type="InterPro" id="IPR014025">
    <property type="entry name" value="Glutaredoxin_subgr"/>
</dbReference>
<evidence type="ECO:0000256" key="4">
    <source>
        <dbReference type="ARBA" id="ARBA00022982"/>
    </source>
</evidence>
<comment type="caution">
    <text evidence="8">The sequence shown here is derived from an EMBL/GenBank/DDBJ whole genome shotgun (WGS) entry which is preliminary data.</text>
</comment>
<organism evidence="8 9">
    <name type="scientific">Tagetes erecta</name>
    <name type="common">African marigold</name>
    <dbReference type="NCBI Taxonomy" id="13708"/>
    <lineage>
        <taxon>Eukaryota</taxon>
        <taxon>Viridiplantae</taxon>
        <taxon>Streptophyta</taxon>
        <taxon>Embryophyta</taxon>
        <taxon>Tracheophyta</taxon>
        <taxon>Spermatophyta</taxon>
        <taxon>Magnoliopsida</taxon>
        <taxon>eudicotyledons</taxon>
        <taxon>Gunneridae</taxon>
        <taxon>Pentapetalae</taxon>
        <taxon>asterids</taxon>
        <taxon>campanulids</taxon>
        <taxon>Asterales</taxon>
        <taxon>Asteraceae</taxon>
        <taxon>Asteroideae</taxon>
        <taxon>Heliantheae alliance</taxon>
        <taxon>Tageteae</taxon>
        <taxon>Tagetes</taxon>
    </lineage>
</organism>
<reference evidence="8" key="1">
    <citation type="journal article" date="2023" name="bioRxiv">
        <title>Improved chromosome-level genome assembly for marigold (Tagetes erecta).</title>
        <authorList>
            <person name="Jiang F."/>
            <person name="Yuan L."/>
            <person name="Wang S."/>
            <person name="Wang H."/>
            <person name="Xu D."/>
            <person name="Wang A."/>
            <person name="Fan W."/>
        </authorList>
    </citation>
    <scope>NUCLEOTIDE SEQUENCE</scope>
    <source>
        <strain evidence="8">WSJ</strain>
        <tissue evidence="8">Leaf</tissue>
    </source>
</reference>
<dbReference type="InterPro" id="IPR011767">
    <property type="entry name" value="GLR_AS"/>
</dbReference>
<dbReference type="PANTHER" id="PTHR45694">
    <property type="entry name" value="GLUTAREDOXIN 2"/>
    <property type="match status" value="1"/>
</dbReference>
<evidence type="ECO:0000256" key="5">
    <source>
        <dbReference type="ARBA" id="ARBA00023157"/>
    </source>
</evidence>
<dbReference type="GO" id="GO:0005737">
    <property type="term" value="C:cytoplasm"/>
    <property type="evidence" value="ECO:0007669"/>
    <property type="project" value="TreeGrafter"/>
</dbReference>
<keyword evidence="9" id="KW-1185">Reference proteome</keyword>
<dbReference type="FunFam" id="3.40.30.10:FF:000093">
    <property type="entry name" value="Glutaredoxin 2"/>
    <property type="match status" value="1"/>
</dbReference>
<dbReference type="PRINTS" id="PR00160">
    <property type="entry name" value="GLUTAREDOXIN"/>
</dbReference>
<dbReference type="InterPro" id="IPR011899">
    <property type="entry name" value="Glutaredoxin_euk/vir"/>
</dbReference>
<comment type="function">
    <text evidence="1">Has a glutathione-disulfide oxidoreductase activity in the presence of NADPH and glutathione reductase. Reduces low molecular weight disulfides and proteins.</text>
</comment>
<dbReference type="Pfam" id="PF00462">
    <property type="entry name" value="Glutaredoxin"/>
    <property type="match status" value="1"/>
</dbReference>
<feature type="domain" description="Glutaredoxin" evidence="7">
    <location>
        <begin position="15"/>
        <end position="77"/>
    </location>
</feature>
<accession>A0AAD8P5H5</accession>
<dbReference type="PROSITE" id="PS00195">
    <property type="entry name" value="GLUTAREDOXIN_1"/>
    <property type="match status" value="1"/>
</dbReference>
<evidence type="ECO:0000256" key="1">
    <source>
        <dbReference type="ARBA" id="ARBA00002549"/>
    </source>
</evidence>
<dbReference type="EMBL" id="JAUHHV010000002">
    <property type="protein sequence ID" value="KAK1432752.1"/>
    <property type="molecule type" value="Genomic_DNA"/>
</dbReference>
<dbReference type="InterPro" id="IPR002109">
    <property type="entry name" value="Glutaredoxin"/>
</dbReference>
<evidence type="ECO:0000256" key="2">
    <source>
        <dbReference type="ARBA" id="ARBA00007190"/>
    </source>
</evidence>
<protein>
    <recommendedName>
        <fullName evidence="7">Glutaredoxin domain-containing protein</fullName>
    </recommendedName>
</protein>
<dbReference type="Proteomes" id="UP001229421">
    <property type="component" value="Unassembled WGS sequence"/>
</dbReference>
<dbReference type="PANTHER" id="PTHR45694:SF14">
    <property type="entry name" value="GLUTAREDOXIN-C2"/>
    <property type="match status" value="1"/>
</dbReference>
<keyword evidence="3" id="KW-0813">Transport</keyword>
<evidence type="ECO:0000256" key="6">
    <source>
        <dbReference type="ARBA" id="ARBA00023284"/>
    </source>
</evidence>
<dbReference type="PROSITE" id="PS51354">
    <property type="entry name" value="GLUTAREDOXIN_2"/>
    <property type="match status" value="1"/>
</dbReference>
<dbReference type="AlphaFoldDB" id="A0AAD8P5H5"/>
<dbReference type="Gene3D" id="3.40.30.10">
    <property type="entry name" value="Glutaredoxin"/>
    <property type="match status" value="1"/>
</dbReference>
<name>A0AAD8P5H5_TARER</name>
<evidence type="ECO:0000259" key="7">
    <source>
        <dbReference type="Pfam" id="PF00462"/>
    </source>
</evidence>
<dbReference type="GO" id="GO:0034599">
    <property type="term" value="P:cellular response to oxidative stress"/>
    <property type="evidence" value="ECO:0007669"/>
    <property type="project" value="TreeGrafter"/>
</dbReference>
<evidence type="ECO:0000313" key="8">
    <source>
        <dbReference type="EMBL" id="KAK1432752.1"/>
    </source>
</evidence>
<proteinExistence type="inferred from homology"/>
<dbReference type="CDD" id="cd03419">
    <property type="entry name" value="GRX_GRXh_1_2_like"/>
    <property type="match status" value="1"/>
</dbReference>